<evidence type="ECO:0000313" key="6">
    <source>
        <dbReference type="EMBL" id="KAK4263547.1"/>
    </source>
</evidence>
<dbReference type="PANTHER" id="PTHR47764:SF2">
    <property type="entry name" value="UBIQUITIN-LIKE PROTEASE FAMILY PROFILE DOMAIN-CONTAINING PROTEIN"/>
    <property type="match status" value="1"/>
</dbReference>
<gene>
    <name evidence="6" type="ORF">QN277_028941</name>
</gene>
<organism evidence="6 7">
    <name type="scientific">Acacia crassicarpa</name>
    <name type="common">northern wattle</name>
    <dbReference type="NCBI Taxonomy" id="499986"/>
    <lineage>
        <taxon>Eukaryota</taxon>
        <taxon>Viridiplantae</taxon>
        <taxon>Streptophyta</taxon>
        <taxon>Embryophyta</taxon>
        <taxon>Tracheophyta</taxon>
        <taxon>Spermatophyta</taxon>
        <taxon>Magnoliopsida</taxon>
        <taxon>eudicotyledons</taxon>
        <taxon>Gunneridae</taxon>
        <taxon>Pentapetalae</taxon>
        <taxon>rosids</taxon>
        <taxon>fabids</taxon>
        <taxon>Fabales</taxon>
        <taxon>Fabaceae</taxon>
        <taxon>Caesalpinioideae</taxon>
        <taxon>mimosoid clade</taxon>
        <taxon>Acacieae</taxon>
        <taxon>Acacia</taxon>
    </lineage>
</organism>
<evidence type="ECO:0000256" key="1">
    <source>
        <dbReference type="ARBA" id="ARBA00005234"/>
    </source>
</evidence>
<sequence length="100" mass="11764">MNRLKYPVYYIWIQLKEVIVVCKTLYVVICGKNGKRGKRTNWMKTFRLNSSTCVFCLTLPQQENSYDCGLSLLHYLELFLAEIPENFNPLKLTKFSNFEG</sequence>
<reference evidence="6" key="1">
    <citation type="submission" date="2023-10" db="EMBL/GenBank/DDBJ databases">
        <title>Chromosome-level genome of the transformable northern wattle, Acacia crassicarpa.</title>
        <authorList>
            <person name="Massaro I."/>
            <person name="Sinha N.R."/>
            <person name="Poethig S."/>
            <person name="Leichty A.R."/>
        </authorList>
    </citation>
    <scope>NUCLEOTIDE SEQUENCE</scope>
    <source>
        <strain evidence="6">Acra3RX</strain>
        <tissue evidence="6">Leaf</tissue>
    </source>
</reference>
<name>A0AAE1J470_9FABA</name>
<protein>
    <recommendedName>
        <fullName evidence="5">Ubiquitin-like protease family profile domain-containing protein</fullName>
    </recommendedName>
</protein>
<evidence type="ECO:0000256" key="4">
    <source>
        <dbReference type="SAM" id="Phobius"/>
    </source>
</evidence>
<feature type="domain" description="Ubiquitin-like protease family profile" evidence="5">
    <location>
        <begin position="47"/>
        <end position="93"/>
    </location>
</feature>
<keyword evidence="2" id="KW-0645">Protease</keyword>
<dbReference type="InterPro" id="IPR003653">
    <property type="entry name" value="Peptidase_C48_C"/>
</dbReference>
<proteinExistence type="inferred from homology"/>
<dbReference type="AlphaFoldDB" id="A0AAE1J470"/>
<dbReference type="InterPro" id="IPR038765">
    <property type="entry name" value="Papain-like_cys_pep_sf"/>
</dbReference>
<keyword evidence="4" id="KW-0472">Membrane</keyword>
<keyword evidence="7" id="KW-1185">Reference proteome</keyword>
<dbReference type="GO" id="GO:0006508">
    <property type="term" value="P:proteolysis"/>
    <property type="evidence" value="ECO:0007669"/>
    <property type="project" value="UniProtKB-KW"/>
</dbReference>
<dbReference type="GO" id="GO:0008234">
    <property type="term" value="F:cysteine-type peptidase activity"/>
    <property type="evidence" value="ECO:0007669"/>
    <property type="project" value="InterPro"/>
</dbReference>
<dbReference type="Proteomes" id="UP001293593">
    <property type="component" value="Unassembled WGS sequence"/>
</dbReference>
<keyword evidence="4" id="KW-1133">Transmembrane helix</keyword>
<keyword evidence="4" id="KW-0812">Transmembrane</keyword>
<evidence type="ECO:0000256" key="2">
    <source>
        <dbReference type="ARBA" id="ARBA00022670"/>
    </source>
</evidence>
<dbReference type="Gene3D" id="1.10.418.20">
    <property type="match status" value="1"/>
</dbReference>
<feature type="transmembrane region" description="Helical" evidence="4">
    <location>
        <begin position="6"/>
        <end position="29"/>
    </location>
</feature>
<evidence type="ECO:0000256" key="3">
    <source>
        <dbReference type="ARBA" id="ARBA00022801"/>
    </source>
</evidence>
<dbReference type="SUPFAM" id="SSF54001">
    <property type="entry name" value="Cysteine proteinases"/>
    <property type="match status" value="1"/>
</dbReference>
<accession>A0AAE1J470</accession>
<dbReference type="EMBL" id="JAWXYG010000009">
    <property type="protein sequence ID" value="KAK4263547.1"/>
    <property type="molecule type" value="Genomic_DNA"/>
</dbReference>
<comment type="caution">
    <text evidence="6">The sequence shown here is derived from an EMBL/GenBank/DDBJ whole genome shotgun (WGS) entry which is preliminary data.</text>
</comment>
<dbReference type="Pfam" id="PF02902">
    <property type="entry name" value="Peptidase_C48"/>
    <property type="match status" value="1"/>
</dbReference>
<evidence type="ECO:0000313" key="7">
    <source>
        <dbReference type="Proteomes" id="UP001293593"/>
    </source>
</evidence>
<evidence type="ECO:0000259" key="5">
    <source>
        <dbReference type="Pfam" id="PF02902"/>
    </source>
</evidence>
<dbReference type="PANTHER" id="PTHR47764">
    <property type="entry name" value="UBIQUITIN-LIKE-SPECIFIC PROTEASE 2B-RELATED"/>
    <property type="match status" value="1"/>
</dbReference>
<comment type="similarity">
    <text evidence="1">Belongs to the peptidase C48 family.</text>
</comment>
<keyword evidence="3" id="KW-0378">Hydrolase</keyword>